<dbReference type="SUPFAM" id="SSF57667">
    <property type="entry name" value="beta-beta-alpha zinc fingers"/>
    <property type="match status" value="1"/>
</dbReference>
<evidence type="ECO:0000256" key="1">
    <source>
        <dbReference type="ARBA" id="ARBA00022723"/>
    </source>
</evidence>
<evidence type="ECO:0000256" key="4">
    <source>
        <dbReference type="ARBA" id="ARBA00023163"/>
    </source>
</evidence>
<evidence type="ECO:0000256" key="3">
    <source>
        <dbReference type="ARBA" id="ARBA00023015"/>
    </source>
</evidence>
<accession>A0A2H3TAB7</accession>
<gene>
    <name evidence="10" type="ORF">FRV6_06798</name>
</gene>
<evidence type="ECO:0000313" key="10">
    <source>
        <dbReference type="EMBL" id="SCO82585.1"/>
    </source>
</evidence>
<dbReference type="VEuPathDB" id="FungiDB:FOMG_06302"/>
<dbReference type="Pfam" id="PF00172">
    <property type="entry name" value="Zn_clus"/>
    <property type="match status" value="1"/>
</dbReference>
<reference evidence="11" key="1">
    <citation type="submission" date="2016-09" db="EMBL/GenBank/DDBJ databases">
        <authorList>
            <person name="Guldener U."/>
        </authorList>
    </citation>
    <scope>NUCLEOTIDE SEQUENCE [LARGE SCALE GENOMIC DNA]</scope>
    <source>
        <strain evidence="11">V64-1</strain>
    </source>
</reference>
<dbReference type="SMART" id="SM00355">
    <property type="entry name" value="ZnF_C2H2"/>
    <property type="match status" value="2"/>
</dbReference>
<evidence type="ECO:0000259" key="9">
    <source>
        <dbReference type="PROSITE" id="PS50157"/>
    </source>
</evidence>
<dbReference type="VEuPathDB" id="FungiDB:FOC1_g10010802"/>
<dbReference type="PROSITE" id="PS50048">
    <property type="entry name" value="ZN2_CY6_FUNGAL_2"/>
    <property type="match status" value="1"/>
</dbReference>
<dbReference type="GO" id="GO:0008270">
    <property type="term" value="F:zinc ion binding"/>
    <property type="evidence" value="ECO:0007669"/>
    <property type="project" value="UniProtKB-KW"/>
</dbReference>
<dbReference type="InterPro" id="IPR036864">
    <property type="entry name" value="Zn2-C6_fun-type_DNA-bd_sf"/>
</dbReference>
<feature type="domain" description="C2H2-type" evidence="9">
    <location>
        <begin position="86"/>
        <end position="113"/>
    </location>
</feature>
<dbReference type="Gene3D" id="3.30.160.60">
    <property type="entry name" value="Classic Zinc Finger"/>
    <property type="match status" value="1"/>
</dbReference>
<dbReference type="VEuPathDB" id="FungiDB:FOIG_09344"/>
<evidence type="ECO:0000259" key="8">
    <source>
        <dbReference type="PROSITE" id="PS50048"/>
    </source>
</evidence>
<protein>
    <submittedName>
        <fullName evidence="10">Uncharacterized protein</fullName>
    </submittedName>
</protein>
<dbReference type="AlphaFoldDB" id="A0A2H3TAB7"/>
<dbReference type="PANTHER" id="PTHR47660:SF2">
    <property type="entry name" value="TRANSCRIPTION FACTOR WITH C2H2 AND ZN(2)-CYS(6) DNA BINDING DOMAIN (EUROFUNG)"/>
    <property type="match status" value="1"/>
</dbReference>
<keyword evidence="1" id="KW-0479">Metal-binding</keyword>
<dbReference type="CDD" id="cd00067">
    <property type="entry name" value="GAL4"/>
    <property type="match status" value="1"/>
</dbReference>
<dbReference type="SUPFAM" id="SSF57701">
    <property type="entry name" value="Zn2/Cys6 DNA-binding domain"/>
    <property type="match status" value="1"/>
</dbReference>
<keyword evidence="5" id="KW-0539">Nucleus</keyword>
<dbReference type="EMBL" id="FMJY01000003">
    <property type="protein sequence ID" value="SCO82585.1"/>
    <property type="molecule type" value="Genomic_DNA"/>
</dbReference>
<evidence type="ECO:0000256" key="6">
    <source>
        <dbReference type="PROSITE-ProRule" id="PRU00042"/>
    </source>
</evidence>
<dbReference type="InterPro" id="IPR001138">
    <property type="entry name" value="Zn2Cys6_DnaBD"/>
</dbReference>
<evidence type="ECO:0000256" key="2">
    <source>
        <dbReference type="ARBA" id="ARBA00022833"/>
    </source>
</evidence>
<keyword evidence="4" id="KW-0804">Transcription</keyword>
<name>A0A2H3TAB7_FUSOX</name>
<dbReference type="PANTHER" id="PTHR47660">
    <property type="entry name" value="TRANSCRIPTION FACTOR WITH C2H2 AND ZN(2)-CYS(6) DNA BINDING DOMAIN (EUROFUNG)-RELATED-RELATED"/>
    <property type="match status" value="1"/>
</dbReference>
<dbReference type="SMART" id="SM00066">
    <property type="entry name" value="GAL4"/>
    <property type="match status" value="1"/>
</dbReference>
<feature type="domain" description="C2H2-type" evidence="9">
    <location>
        <begin position="60"/>
        <end position="86"/>
    </location>
</feature>
<feature type="domain" description="Zn(2)-C6 fungal-type" evidence="8">
    <location>
        <begin position="118"/>
        <end position="149"/>
    </location>
</feature>
<dbReference type="InterPro" id="IPR036236">
    <property type="entry name" value="Znf_C2H2_sf"/>
</dbReference>
<keyword evidence="6" id="KW-0863">Zinc-finger</keyword>
<dbReference type="VEuPathDB" id="FungiDB:FOXG_17662"/>
<dbReference type="PROSITE" id="PS00463">
    <property type="entry name" value="ZN2_CY6_FUNGAL_1"/>
    <property type="match status" value="1"/>
</dbReference>
<keyword evidence="3" id="KW-0805">Transcription regulation</keyword>
<dbReference type="GO" id="GO:0000981">
    <property type="term" value="F:DNA-binding transcription factor activity, RNA polymerase II-specific"/>
    <property type="evidence" value="ECO:0007669"/>
    <property type="project" value="InterPro"/>
</dbReference>
<evidence type="ECO:0000256" key="5">
    <source>
        <dbReference type="ARBA" id="ARBA00023242"/>
    </source>
</evidence>
<dbReference type="InterPro" id="IPR013087">
    <property type="entry name" value="Znf_C2H2_type"/>
</dbReference>
<feature type="region of interest" description="Disordered" evidence="7">
    <location>
        <begin position="151"/>
        <end position="183"/>
    </location>
</feature>
<dbReference type="PROSITE" id="PS50157">
    <property type="entry name" value="ZINC_FINGER_C2H2_2"/>
    <property type="match status" value="2"/>
</dbReference>
<proteinExistence type="predicted"/>
<sequence>MTRDTISDHASMCSLSIISCQPMMSPGLGALMPPSTVNHAPGDPQDDLEIQAFRAPTNRFVCDCGKTYKRKEHLRRHQATHTAQPHKCHICGQTYWRKDVLHRHLTTHEDNPSARPRACDACHANKTKCDSNGVIDCTFCKKKSIDCIYSPPRSRTRRSARPEGNEKSLLNDHTPSNAITKHPAQITIPAIINETSDISSMAKARSRSYRNALPPSISHIDPGPEPESTDVAAYLRMILRELSSSPSMSTTLQNRNSSSAFNQWLQDCFSSYIDHFHHRWHIITAPTYEFSEKSYNNAASVVVIGCYLLHKTHLKSTIVEIHNQLVNRFLQLLDFILKNKRIPNEMRCLETYQSILLNIIFGLLFPGQEGTVARANLLCGRLIETLRNTDFLNQSHAQDVLQNEYPGDYNHWVEMFIDEWKRLVSNLFKVDTQLSFICKQSPRLLANELDATLPSSFAVRNCWDINVFLRRQQREASGRDIKMLWMIKHPDRFLPDPLLVEDIYLGLCGLAFDIFEQAQIRAALNTQDNTVADSIRESVVQRLAIWAKHIEVMTEKLSSDVSDPTDDGLVTAYLAREDETKGLAKDQLHIRRRINDVHSEVIMLYHRLQALQSASQ</sequence>
<evidence type="ECO:0000313" key="11">
    <source>
        <dbReference type="Proteomes" id="UP000219369"/>
    </source>
</evidence>
<feature type="compositionally biased region" description="Basic and acidic residues" evidence="7">
    <location>
        <begin position="160"/>
        <end position="170"/>
    </location>
</feature>
<keyword evidence="2" id="KW-0862">Zinc</keyword>
<dbReference type="Gene3D" id="4.10.240.10">
    <property type="entry name" value="Zn(2)-C6 fungal-type DNA-binding domain"/>
    <property type="match status" value="1"/>
</dbReference>
<evidence type="ECO:0000256" key="7">
    <source>
        <dbReference type="SAM" id="MobiDB-lite"/>
    </source>
</evidence>
<dbReference type="VEuPathDB" id="FungiDB:FOZG_02314"/>
<dbReference type="PROSITE" id="PS00028">
    <property type="entry name" value="ZINC_FINGER_C2H2_1"/>
    <property type="match status" value="1"/>
</dbReference>
<dbReference type="PROSITE" id="PS51257">
    <property type="entry name" value="PROKAR_LIPOPROTEIN"/>
    <property type="match status" value="1"/>
</dbReference>
<dbReference type="OrthoDB" id="654211at2759"/>
<dbReference type="VEuPathDB" id="FungiDB:FOC4_g10013362"/>
<dbReference type="Proteomes" id="UP000219369">
    <property type="component" value="Unassembled WGS sequence"/>
</dbReference>
<organism evidence="10 11">
    <name type="scientific">Fusarium oxysporum</name>
    <name type="common">Fusarium vascular wilt</name>
    <dbReference type="NCBI Taxonomy" id="5507"/>
    <lineage>
        <taxon>Eukaryota</taxon>
        <taxon>Fungi</taxon>
        <taxon>Dikarya</taxon>
        <taxon>Ascomycota</taxon>
        <taxon>Pezizomycotina</taxon>
        <taxon>Sordariomycetes</taxon>
        <taxon>Hypocreomycetidae</taxon>
        <taxon>Hypocreales</taxon>
        <taxon>Nectriaceae</taxon>
        <taxon>Fusarium</taxon>
        <taxon>Fusarium oxysporum species complex</taxon>
    </lineage>
</organism>